<dbReference type="InterPro" id="IPR035093">
    <property type="entry name" value="RelE/ParE_toxin_dom_sf"/>
</dbReference>
<proteinExistence type="predicted"/>
<dbReference type="STRING" id="1465490.SAMN05444277_104254"/>
<dbReference type="RefSeq" id="WP_090657570.1">
    <property type="nucleotide sequence ID" value="NZ_FOXQ01000004.1"/>
</dbReference>
<organism evidence="1 2">
    <name type="scientific">Parafilimonas terrae</name>
    <dbReference type="NCBI Taxonomy" id="1465490"/>
    <lineage>
        <taxon>Bacteria</taxon>
        <taxon>Pseudomonadati</taxon>
        <taxon>Bacteroidota</taxon>
        <taxon>Chitinophagia</taxon>
        <taxon>Chitinophagales</taxon>
        <taxon>Chitinophagaceae</taxon>
        <taxon>Parafilimonas</taxon>
    </lineage>
</organism>
<protein>
    <recommendedName>
        <fullName evidence="3">Plasmid stabilization system protein ParE</fullName>
    </recommendedName>
</protein>
<keyword evidence="2" id="KW-1185">Reference proteome</keyword>
<evidence type="ECO:0000313" key="2">
    <source>
        <dbReference type="Proteomes" id="UP000199031"/>
    </source>
</evidence>
<dbReference type="Proteomes" id="UP000199031">
    <property type="component" value="Unassembled WGS sequence"/>
</dbReference>
<dbReference type="Gene3D" id="3.30.2310.20">
    <property type="entry name" value="RelE-like"/>
    <property type="match status" value="1"/>
</dbReference>
<dbReference type="EMBL" id="FOXQ01000004">
    <property type="protein sequence ID" value="SFQ03410.1"/>
    <property type="molecule type" value="Genomic_DNA"/>
</dbReference>
<evidence type="ECO:0008006" key="3">
    <source>
        <dbReference type="Google" id="ProtNLM"/>
    </source>
</evidence>
<reference evidence="1 2" key="1">
    <citation type="submission" date="2016-10" db="EMBL/GenBank/DDBJ databases">
        <authorList>
            <person name="de Groot N.N."/>
        </authorList>
    </citation>
    <scope>NUCLEOTIDE SEQUENCE [LARGE SCALE GENOMIC DNA]</scope>
    <source>
        <strain evidence="1 2">DSM 28286</strain>
    </source>
</reference>
<evidence type="ECO:0000313" key="1">
    <source>
        <dbReference type="EMBL" id="SFQ03410.1"/>
    </source>
</evidence>
<accession>A0A1I5V7J6</accession>
<name>A0A1I5V7J6_9BACT</name>
<dbReference type="OrthoDB" id="595476at2"/>
<gene>
    <name evidence="1" type="ORF">SAMN05444277_104254</name>
</gene>
<sequence length="102" mass="12129">MVFKLIIKPIAFTDADEAVTYYEKKLKGLGNRFYNSLLVSLEEIQANPFYYSFIKQPVRRHIISKFPYKIYYLVSEEMIYIIGISHAKRSNAFVKRRLKLLE</sequence>
<dbReference type="AlphaFoldDB" id="A0A1I5V7J6"/>